<accession>A0ABS4DQI2</accession>
<dbReference type="Gene3D" id="3.30.70.1290">
    <property type="entry name" value="Transposase IS200-like"/>
    <property type="match status" value="1"/>
</dbReference>
<dbReference type="Proteomes" id="UP000823790">
    <property type="component" value="Unassembled WGS sequence"/>
</dbReference>
<gene>
    <name evidence="2" type="ORF">J7I44_13510</name>
</gene>
<proteinExistence type="predicted"/>
<dbReference type="PANTHER" id="PTHR36966:SF1">
    <property type="entry name" value="REP-ASSOCIATED TYROSINE TRANSPOSASE"/>
    <property type="match status" value="1"/>
</dbReference>
<comment type="caution">
    <text evidence="2">The sequence shown here is derived from an EMBL/GenBank/DDBJ whole genome shotgun (WGS) entry which is preliminary data.</text>
</comment>
<dbReference type="InterPro" id="IPR036515">
    <property type="entry name" value="Transposase_17_sf"/>
</dbReference>
<evidence type="ECO:0000313" key="2">
    <source>
        <dbReference type="EMBL" id="MBP1475325.1"/>
    </source>
</evidence>
<dbReference type="SUPFAM" id="SSF143422">
    <property type="entry name" value="Transposase IS200-like"/>
    <property type="match status" value="1"/>
</dbReference>
<evidence type="ECO:0000313" key="3">
    <source>
        <dbReference type="Proteomes" id="UP000823790"/>
    </source>
</evidence>
<dbReference type="PANTHER" id="PTHR36966">
    <property type="entry name" value="REP-ASSOCIATED TYROSINE TRANSPOSASE"/>
    <property type="match status" value="1"/>
</dbReference>
<feature type="domain" description="Transposase IS200-like" evidence="1">
    <location>
        <begin position="9"/>
        <end position="130"/>
    </location>
</feature>
<name>A0ABS4DQI2_9GAMM</name>
<dbReference type="SMART" id="SM01321">
    <property type="entry name" value="Y1_Tnp"/>
    <property type="match status" value="1"/>
</dbReference>
<organism evidence="2 3">
    <name type="scientific">Frateuria flava</name>
    <dbReference type="NCBI Taxonomy" id="2821489"/>
    <lineage>
        <taxon>Bacteria</taxon>
        <taxon>Pseudomonadati</taxon>
        <taxon>Pseudomonadota</taxon>
        <taxon>Gammaproteobacteria</taxon>
        <taxon>Lysobacterales</taxon>
        <taxon>Rhodanobacteraceae</taxon>
        <taxon>Frateuria</taxon>
    </lineage>
</organism>
<reference evidence="2 3" key="1">
    <citation type="submission" date="2021-04" db="EMBL/GenBank/DDBJ databases">
        <authorList>
            <person name="Huq M.A."/>
        </authorList>
    </citation>
    <scope>NUCLEOTIDE SEQUENCE [LARGE SCALE GENOMIC DNA]</scope>
    <source>
        <strain evidence="2 3">MAH-13</strain>
    </source>
</reference>
<dbReference type="RefSeq" id="WP_209621839.1">
    <property type="nucleotide sequence ID" value="NZ_JAGJRS010000026.1"/>
</dbReference>
<evidence type="ECO:0000259" key="1">
    <source>
        <dbReference type="SMART" id="SM01321"/>
    </source>
</evidence>
<dbReference type="Pfam" id="PF01797">
    <property type="entry name" value="Y1_Tnp"/>
    <property type="match status" value="1"/>
</dbReference>
<keyword evidence="3" id="KW-1185">Reference proteome</keyword>
<protein>
    <submittedName>
        <fullName evidence="2">Transposase</fullName>
    </submittedName>
</protein>
<dbReference type="InterPro" id="IPR002686">
    <property type="entry name" value="Transposase_17"/>
</dbReference>
<dbReference type="InterPro" id="IPR052715">
    <property type="entry name" value="RAYT_transposase"/>
</dbReference>
<dbReference type="EMBL" id="JAGJRS010000026">
    <property type="protein sequence ID" value="MBP1475325.1"/>
    <property type="molecule type" value="Genomic_DNA"/>
</dbReference>
<sequence length="175" mass="20276">MSNYLRTWQPGGTFFLTLALADRNSALLTQHIDLLRAALRQALRARPFSVEAMVVLPEHLHLLCTLPSDDADYATRVAHLKASFSRNLPDGGPPARRSRRERGVWQRRFWEHTIRDEGDFRNHIDYIHYNPVKHGHVDQVRDWPWSSVHRYVARGLLAQDWAGTKEGDARTRFGE</sequence>
<dbReference type="NCBIfam" id="NF047646">
    <property type="entry name" value="REP_Tyr_transpos"/>
    <property type="match status" value="1"/>
</dbReference>